<comment type="subcellular location">
    <subcellularLocation>
        <location evidence="1">Membrane</location>
        <topology evidence="1">Lipid-anchor</topology>
        <topology evidence="1">GPI-anchor</topology>
    </subcellularLocation>
</comment>
<evidence type="ECO:0000256" key="1">
    <source>
        <dbReference type="ARBA" id="ARBA00004589"/>
    </source>
</evidence>
<dbReference type="KEGG" id="clec:106662018"/>
<keyword evidence="7" id="KW-0325">Glycoprotein</keyword>
<evidence type="ECO:0000256" key="5">
    <source>
        <dbReference type="ARBA" id="ARBA00022989"/>
    </source>
</evidence>
<evidence type="ECO:0008006" key="11">
    <source>
        <dbReference type="Google" id="ProtNLM"/>
    </source>
</evidence>
<dbReference type="PANTHER" id="PTHR33562:SF22">
    <property type="entry name" value="PROTEIN QUIVER"/>
    <property type="match status" value="1"/>
</dbReference>
<keyword evidence="8" id="KW-0449">Lipoprotein</keyword>
<evidence type="ECO:0000256" key="7">
    <source>
        <dbReference type="ARBA" id="ARBA00023180"/>
    </source>
</evidence>
<keyword evidence="5" id="KW-1133">Transmembrane helix</keyword>
<evidence type="ECO:0000256" key="3">
    <source>
        <dbReference type="ARBA" id="ARBA00022692"/>
    </source>
</evidence>
<dbReference type="CTD" id="32056"/>
<keyword evidence="10" id="KW-1185">Reference proteome</keyword>
<dbReference type="InterPro" id="IPR050975">
    <property type="entry name" value="Sleep_regulator"/>
</dbReference>
<accession>A0A8I6RC99</accession>
<sequence length="219" mass="24330">MSWKSKSCSMLIERSITFPRDIHNMEFLTRNSRNDLCSGPPPGLLSSLLFLLPVNHGFTFIFSPLTMKVPISSISLNVCFLLITLQSLVNIVEGGFNRCFKCRSRGDLGSCKDNFVYNNASALDEVRGIEAVPCTSGWCGKILDKGSNSFKDEEYGAATERLCLQRGPEDSEERCALTTWRNEKVFMCFCQGDLCNSSTKSAMTTILLLVSLLPVLINN</sequence>
<dbReference type="InterPro" id="IPR031424">
    <property type="entry name" value="QVR-like"/>
</dbReference>
<dbReference type="CDD" id="cd23589">
    <property type="entry name" value="TFP_LU_ECD_Rtv"/>
    <property type="match status" value="1"/>
</dbReference>
<evidence type="ECO:0000313" key="10">
    <source>
        <dbReference type="Proteomes" id="UP000494040"/>
    </source>
</evidence>
<evidence type="ECO:0000256" key="6">
    <source>
        <dbReference type="ARBA" id="ARBA00023136"/>
    </source>
</evidence>
<name>A0A8I6RC99_CIMLE</name>
<dbReference type="GO" id="GO:0032222">
    <property type="term" value="P:regulation of synaptic transmission, cholinergic"/>
    <property type="evidence" value="ECO:0007669"/>
    <property type="project" value="InterPro"/>
</dbReference>
<keyword evidence="4" id="KW-0732">Signal</keyword>
<dbReference type="PANTHER" id="PTHR33562">
    <property type="entry name" value="ATILLA, ISOFORM B-RELATED-RELATED"/>
    <property type="match status" value="1"/>
</dbReference>
<reference evidence="9" key="1">
    <citation type="submission" date="2022-01" db="UniProtKB">
        <authorList>
            <consortium name="EnsemblMetazoa"/>
        </authorList>
    </citation>
    <scope>IDENTIFICATION</scope>
</reference>
<dbReference type="Pfam" id="PF17064">
    <property type="entry name" value="QVR"/>
    <property type="match status" value="1"/>
</dbReference>
<keyword evidence="2" id="KW-0336">GPI-anchor</keyword>
<evidence type="ECO:0000256" key="8">
    <source>
        <dbReference type="ARBA" id="ARBA00023288"/>
    </source>
</evidence>
<keyword evidence="6" id="KW-0472">Membrane</keyword>
<evidence type="ECO:0000313" key="9">
    <source>
        <dbReference type="EnsemblMetazoa" id="XP_014241299.1"/>
    </source>
</evidence>
<dbReference type="GO" id="GO:0030431">
    <property type="term" value="P:sleep"/>
    <property type="evidence" value="ECO:0007669"/>
    <property type="project" value="InterPro"/>
</dbReference>
<dbReference type="AlphaFoldDB" id="A0A8I6RC99"/>
<proteinExistence type="predicted"/>
<dbReference type="GeneID" id="106662018"/>
<dbReference type="EnsemblMetazoa" id="XM_014385813.2">
    <property type="protein sequence ID" value="XP_014241299.1"/>
    <property type="gene ID" value="LOC106662018"/>
</dbReference>
<dbReference type="OMA" id="WCGKLVE"/>
<dbReference type="GO" id="GO:0098552">
    <property type="term" value="C:side of membrane"/>
    <property type="evidence" value="ECO:0007669"/>
    <property type="project" value="UniProtKB-KW"/>
</dbReference>
<keyword evidence="3" id="KW-0812">Transmembrane</keyword>
<evidence type="ECO:0000256" key="4">
    <source>
        <dbReference type="ARBA" id="ARBA00022729"/>
    </source>
</evidence>
<protein>
    <recommendedName>
        <fullName evidence="11">Protein sleepless</fullName>
    </recommendedName>
</protein>
<evidence type="ECO:0000256" key="2">
    <source>
        <dbReference type="ARBA" id="ARBA00022622"/>
    </source>
</evidence>
<dbReference type="Proteomes" id="UP000494040">
    <property type="component" value="Unassembled WGS sequence"/>
</dbReference>
<dbReference type="OrthoDB" id="9988013at2759"/>
<dbReference type="RefSeq" id="XP_014241299.1">
    <property type="nucleotide sequence ID" value="XM_014385813.2"/>
</dbReference>
<organism evidence="9 10">
    <name type="scientific">Cimex lectularius</name>
    <name type="common">Bed bug</name>
    <name type="synonym">Acanthia lectularia</name>
    <dbReference type="NCBI Taxonomy" id="79782"/>
    <lineage>
        <taxon>Eukaryota</taxon>
        <taxon>Metazoa</taxon>
        <taxon>Ecdysozoa</taxon>
        <taxon>Arthropoda</taxon>
        <taxon>Hexapoda</taxon>
        <taxon>Insecta</taxon>
        <taxon>Pterygota</taxon>
        <taxon>Neoptera</taxon>
        <taxon>Paraneoptera</taxon>
        <taxon>Hemiptera</taxon>
        <taxon>Heteroptera</taxon>
        <taxon>Panheteroptera</taxon>
        <taxon>Cimicomorpha</taxon>
        <taxon>Cimicidae</taxon>
        <taxon>Cimex</taxon>
    </lineage>
</organism>